<keyword evidence="1" id="KW-1133">Transmembrane helix</keyword>
<evidence type="ECO:0000313" key="2">
    <source>
        <dbReference type="EMBL" id="PRQ52427.1"/>
    </source>
</evidence>
<name>A0A2P6S170_ROSCH</name>
<dbReference type="EMBL" id="PDCK01000040">
    <property type="protein sequence ID" value="PRQ52427.1"/>
    <property type="molecule type" value="Genomic_DNA"/>
</dbReference>
<sequence>MDVKSEYIPSWRLICTLLDFTTLQTEVNLHKEARQLLLICDKDLLLIQFVITKYIMFLLFSF</sequence>
<dbReference type="Proteomes" id="UP000238479">
    <property type="component" value="Chromosome 2"/>
</dbReference>
<evidence type="ECO:0000313" key="3">
    <source>
        <dbReference type="Proteomes" id="UP000238479"/>
    </source>
</evidence>
<keyword evidence="3" id="KW-1185">Reference proteome</keyword>
<feature type="transmembrane region" description="Helical" evidence="1">
    <location>
        <begin position="44"/>
        <end position="61"/>
    </location>
</feature>
<reference evidence="2 3" key="1">
    <citation type="journal article" date="2018" name="Nat. Genet.">
        <title>The Rosa genome provides new insights in the design of modern roses.</title>
        <authorList>
            <person name="Bendahmane M."/>
        </authorList>
    </citation>
    <scope>NUCLEOTIDE SEQUENCE [LARGE SCALE GENOMIC DNA]</scope>
    <source>
        <strain evidence="3">cv. Old Blush</strain>
    </source>
</reference>
<comment type="caution">
    <text evidence="2">The sequence shown here is derived from an EMBL/GenBank/DDBJ whole genome shotgun (WGS) entry which is preliminary data.</text>
</comment>
<organism evidence="2 3">
    <name type="scientific">Rosa chinensis</name>
    <name type="common">China rose</name>
    <dbReference type="NCBI Taxonomy" id="74649"/>
    <lineage>
        <taxon>Eukaryota</taxon>
        <taxon>Viridiplantae</taxon>
        <taxon>Streptophyta</taxon>
        <taxon>Embryophyta</taxon>
        <taxon>Tracheophyta</taxon>
        <taxon>Spermatophyta</taxon>
        <taxon>Magnoliopsida</taxon>
        <taxon>eudicotyledons</taxon>
        <taxon>Gunneridae</taxon>
        <taxon>Pentapetalae</taxon>
        <taxon>rosids</taxon>
        <taxon>fabids</taxon>
        <taxon>Rosales</taxon>
        <taxon>Rosaceae</taxon>
        <taxon>Rosoideae</taxon>
        <taxon>Rosoideae incertae sedis</taxon>
        <taxon>Rosa</taxon>
    </lineage>
</organism>
<protein>
    <submittedName>
        <fullName evidence="2">Uncharacterized protein</fullName>
    </submittedName>
</protein>
<keyword evidence="1" id="KW-0812">Transmembrane</keyword>
<evidence type="ECO:0000256" key="1">
    <source>
        <dbReference type="SAM" id="Phobius"/>
    </source>
</evidence>
<gene>
    <name evidence="2" type="ORF">RchiOBHm_Chr2g0155381</name>
</gene>
<proteinExistence type="predicted"/>
<accession>A0A2P6S170</accession>
<dbReference type="Gramene" id="PRQ52427">
    <property type="protein sequence ID" value="PRQ52427"/>
    <property type="gene ID" value="RchiOBHm_Chr2g0155381"/>
</dbReference>
<dbReference type="AlphaFoldDB" id="A0A2P6S170"/>
<keyword evidence="1" id="KW-0472">Membrane</keyword>